<protein>
    <recommendedName>
        <fullName evidence="4">Transmembrane protein</fullName>
    </recommendedName>
</protein>
<proteinExistence type="predicted"/>
<evidence type="ECO:0000313" key="3">
    <source>
        <dbReference type="Proteomes" id="UP000051757"/>
    </source>
</evidence>
<reference evidence="2 3" key="1">
    <citation type="journal article" date="2016" name="Front. Microbiol.">
        <title>Genome Sequence of Type Strains of Genus Stenotrophomonas.</title>
        <authorList>
            <person name="Patil P.P."/>
            <person name="Midha S."/>
            <person name="Kumar S."/>
            <person name="Patil P.B."/>
        </authorList>
    </citation>
    <scope>NUCLEOTIDE SEQUENCE [LARGE SCALE GENOMIC DNA]</scope>
    <source>
        <strain evidence="2 3">LMG 978</strain>
    </source>
</reference>
<feature type="transmembrane region" description="Helical" evidence="1">
    <location>
        <begin position="117"/>
        <end position="147"/>
    </location>
</feature>
<sequence length="248" mass="26050">MDGSELVKSDVNVALLVAMSQSEVKQAVQDRDYRAVVSYLQAAGTFSPVSTDALTQRVVQIIQRNRDSIANGLELTPGAKLDLKTYRTLLATSGGGATPLDTAALASLSDSSSTPEVLGAFAVVVAAVVAAVGVHSAVVAFTLAAIVSSVLVNGGGEDNEESRTARPYGELLQRTDPGARQNLEVAARLARLTGSAGIYELTKDHLARAELGAFFAAMKEQHLLDYDDGELPDLVEATLLHTEKSLGR</sequence>
<accession>A0A0R0B3E0</accession>
<dbReference type="EMBL" id="LLXV01000055">
    <property type="protein sequence ID" value="KRG48746.1"/>
    <property type="molecule type" value="Genomic_DNA"/>
</dbReference>
<keyword evidence="3" id="KW-1185">Reference proteome</keyword>
<keyword evidence="1" id="KW-0812">Transmembrane</keyword>
<dbReference type="AlphaFoldDB" id="A0A0R0B3E0"/>
<evidence type="ECO:0008006" key="4">
    <source>
        <dbReference type="Google" id="ProtNLM"/>
    </source>
</evidence>
<evidence type="ECO:0000313" key="2">
    <source>
        <dbReference type="EMBL" id="KRG48746.1"/>
    </source>
</evidence>
<dbReference type="Proteomes" id="UP000051757">
    <property type="component" value="Unassembled WGS sequence"/>
</dbReference>
<evidence type="ECO:0000256" key="1">
    <source>
        <dbReference type="SAM" id="Phobius"/>
    </source>
</evidence>
<comment type="caution">
    <text evidence="2">The sequence shown here is derived from an EMBL/GenBank/DDBJ whole genome shotgun (WGS) entry which is preliminary data.</text>
</comment>
<gene>
    <name evidence="2" type="ORF">ARC23_02675</name>
</gene>
<keyword evidence="1" id="KW-0472">Membrane</keyword>
<keyword evidence="1" id="KW-1133">Transmembrane helix</keyword>
<name>A0A0R0B3E0_9GAMM</name>
<organism evidence="2 3">
    <name type="scientific">Stenotrophomonas beteli</name>
    <dbReference type="NCBI Taxonomy" id="3384461"/>
    <lineage>
        <taxon>Bacteria</taxon>
        <taxon>Pseudomonadati</taxon>
        <taxon>Pseudomonadota</taxon>
        <taxon>Gammaproteobacteria</taxon>
        <taxon>Lysobacterales</taxon>
        <taxon>Lysobacteraceae</taxon>
        <taxon>Stenotrophomonas</taxon>
        <taxon>Stenotrophomonas maltophilia group</taxon>
    </lineage>
</organism>